<sequence>MKLTKRQHARMKCMCGEERNSPEALIQLNQSLTQLMIKINIGKLSRNSEGYPISTISLGQCLQCKHQIYALITLVALGALREKEKVIQVKTVTKNCTNNPVFSCLLWRRKRNLLWTLKGTVIEVSQNTAGPLPKAIQNRILISIHVQEFKENNLMFSSRESHETHLRTNG</sequence>
<organism evidence="1 2">
    <name type="scientific">Glossina pallidipes</name>
    <name type="common">Tsetse fly</name>
    <dbReference type="NCBI Taxonomy" id="7398"/>
    <lineage>
        <taxon>Eukaryota</taxon>
        <taxon>Metazoa</taxon>
        <taxon>Ecdysozoa</taxon>
        <taxon>Arthropoda</taxon>
        <taxon>Hexapoda</taxon>
        <taxon>Insecta</taxon>
        <taxon>Pterygota</taxon>
        <taxon>Neoptera</taxon>
        <taxon>Endopterygota</taxon>
        <taxon>Diptera</taxon>
        <taxon>Brachycera</taxon>
        <taxon>Muscomorpha</taxon>
        <taxon>Hippoboscoidea</taxon>
        <taxon>Glossinidae</taxon>
        <taxon>Glossina</taxon>
    </lineage>
</organism>
<dbReference type="VEuPathDB" id="VectorBase:GPAI029545"/>
<evidence type="ECO:0000313" key="1">
    <source>
        <dbReference type="EnsemblMetazoa" id="GPAI029545-PA"/>
    </source>
</evidence>
<name>A0A1A9ZZA0_GLOPL</name>
<keyword evidence="2" id="KW-1185">Reference proteome</keyword>
<dbReference type="AlphaFoldDB" id="A0A1A9ZZA0"/>
<dbReference type="Proteomes" id="UP000092445">
    <property type="component" value="Unassembled WGS sequence"/>
</dbReference>
<evidence type="ECO:0000313" key="2">
    <source>
        <dbReference type="Proteomes" id="UP000092445"/>
    </source>
</evidence>
<accession>A0A1A9ZZA0</accession>
<protein>
    <submittedName>
        <fullName evidence="1">Uncharacterized protein</fullName>
    </submittedName>
</protein>
<proteinExistence type="predicted"/>
<reference evidence="2" key="1">
    <citation type="submission" date="2014-03" db="EMBL/GenBank/DDBJ databases">
        <authorList>
            <person name="Aksoy S."/>
            <person name="Warren W."/>
            <person name="Wilson R.K."/>
        </authorList>
    </citation>
    <scope>NUCLEOTIDE SEQUENCE [LARGE SCALE GENOMIC DNA]</scope>
    <source>
        <strain evidence="2">IAEA</strain>
    </source>
</reference>
<dbReference type="EnsemblMetazoa" id="GPAI029545-RA">
    <property type="protein sequence ID" value="GPAI029545-PA"/>
    <property type="gene ID" value="GPAI029545"/>
</dbReference>
<reference evidence="1" key="2">
    <citation type="submission" date="2020-05" db="UniProtKB">
        <authorList>
            <consortium name="EnsemblMetazoa"/>
        </authorList>
    </citation>
    <scope>IDENTIFICATION</scope>
    <source>
        <strain evidence="1">IAEA</strain>
    </source>
</reference>